<evidence type="ECO:0000256" key="3">
    <source>
        <dbReference type="ARBA" id="ARBA00023125"/>
    </source>
</evidence>
<evidence type="ECO:0000256" key="6">
    <source>
        <dbReference type="RuleBase" id="RU367155"/>
    </source>
</evidence>
<evidence type="ECO:0000313" key="8">
    <source>
        <dbReference type="EMBL" id="VDK41702.1"/>
    </source>
</evidence>
<evidence type="ECO:0000256" key="1">
    <source>
        <dbReference type="ARBA" id="ARBA00004123"/>
    </source>
</evidence>
<evidence type="ECO:0000256" key="2">
    <source>
        <dbReference type="ARBA" id="ARBA00023015"/>
    </source>
</evidence>
<dbReference type="WBParaSite" id="ASIM_0001003201-mRNA-1">
    <property type="protein sequence ID" value="ASIM_0001003201-mRNA-1"/>
    <property type="gene ID" value="ASIM_0001003201"/>
</dbReference>
<dbReference type="EMBL" id="UYRR01030971">
    <property type="protein sequence ID" value="VDK41702.1"/>
    <property type="molecule type" value="Genomic_DNA"/>
</dbReference>
<evidence type="ECO:0000313" key="9">
    <source>
        <dbReference type="Proteomes" id="UP000267096"/>
    </source>
</evidence>
<keyword evidence="3 6" id="KW-0238">DNA-binding</keyword>
<dbReference type="AlphaFoldDB" id="A0A0M3JQS6"/>
<comment type="similarity">
    <text evidence="6">Belongs to the NFYA/HAP2 subunit family.</text>
</comment>
<keyword evidence="2 6" id="KW-0805">Transcription regulation</keyword>
<comment type="subcellular location">
    <subcellularLocation>
        <location evidence="1 6">Nucleus</location>
    </subcellularLocation>
</comment>
<dbReference type="GO" id="GO:0003677">
    <property type="term" value="F:DNA binding"/>
    <property type="evidence" value="ECO:0007669"/>
    <property type="project" value="UniProtKB-KW"/>
</dbReference>
<proteinExistence type="inferred from homology"/>
<reference evidence="8 9" key="2">
    <citation type="submission" date="2018-11" db="EMBL/GenBank/DDBJ databases">
        <authorList>
            <consortium name="Pathogen Informatics"/>
        </authorList>
    </citation>
    <scope>NUCLEOTIDE SEQUENCE [LARGE SCALE GENOMIC DNA]</scope>
</reference>
<comment type="function">
    <text evidence="6">Component of the sequence-specific heterotrimeric transcription factor (NF-Y) which specifically recognizes a 5'-CCAAT-3' box motif found in the promoters of its target genes.</text>
</comment>
<dbReference type="GO" id="GO:0003700">
    <property type="term" value="F:DNA-binding transcription factor activity"/>
    <property type="evidence" value="ECO:0007669"/>
    <property type="project" value="UniProtKB-UniRule"/>
</dbReference>
<name>A0A0M3JQS6_ANISI</name>
<evidence type="ECO:0000256" key="7">
    <source>
        <dbReference type="SAM" id="MobiDB-lite"/>
    </source>
</evidence>
<dbReference type="OrthoDB" id="1097733at2759"/>
<feature type="compositionally biased region" description="Low complexity" evidence="7">
    <location>
        <begin position="241"/>
        <end position="269"/>
    </location>
</feature>
<dbReference type="Pfam" id="PF02045">
    <property type="entry name" value="CBFB_NFYA"/>
    <property type="match status" value="1"/>
</dbReference>
<reference evidence="10" key="1">
    <citation type="submission" date="2017-02" db="UniProtKB">
        <authorList>
            <consortium name="WormBaseParasite"/>
        </authorList>
    </citation>
    <scope>IDENTIFICATION</scope>
</reference>
<dbReference type="Gene3D" id="6.10.250.2430">
    <property type="match status" value="1"/>
</dbReference>
<evidence type="ECO:0000313" key="10">
    <source>
        <dbReference type="WBParaSite" id="ASIM_0001003201-mRNA-1"/>
    </source>
</evidence>
<keyword evidence="4 6" id="KW-0804">Transcription</keyword>
<keyword evidence="5 6" id="KW-0539">Nucleus</keyword>
<feature type="compositionally biased region" description="Basic and acidic residues" evidence="7">
    <location>
        <begin position="228"/>
        <end position="239"/>
    </location>
</feature>
<feature type="region of interest" description="Disordered" evidence="7">
    <location>
        <begin position="304"/>
        <end position="323"/>
    </location>
</feature>
<dbReference type="SMART" id="SM00521">
    <property type="entry name" value="CBF"/>
    <property type="match status" value="1"/>
</dbReference>
<evidence type="ECO:0000256" key="5">
    <source>
        <dbReference type="ARBA" id="ARBA00023242"/>
    </source>
</evidence>
<accession>A0A0M3JQS6</accession>
<dbReference type="PRINTS" id="PR00616">
    <property type="entry name" value="CCAATSUBUNTB"/>
</dbReference>
<dbReference type="Proteomes" id="UP000267096">
    <property type="component" value="Unassembled WGS sequence"/>
</dbReference>
<organism evidence="10">
    <name type="scientific">Anisakis simplex</name>
    <name type="common">Herring worm</name>
    <dbReference type="NCBI Taxonomy" id="6269"/>
    <lineage>
        <taxon>Eukaryota</taxon>
        <taxon>Metazoa</taxon>
        <taxon>Ecdysozoa</taxon>
        <taxon>Nematoda</taxon>
        <taxon>Chromadorea</taxon>
        <taxon>Rhabditida</taxon>
        <taxon>Spirurina</taxon>
        <taxon>Ascaridomorpha</taxon>
        <taxon>Ascaridoidea</taxon>
        <taxon>Anisakidae</taxon>
        <taxon>Anisakis</taxon>
        <taxon>Anisakis simplex complex</taxon>
    </lineage>
</organism>
<evidence type="ECO:0000256" key="4">
    <source>
        <dbReference type="ARBA" id="ARBA00023163"/>
    </source>
</evidence>
<feature type="region of interest" description="Disordered" evidence="7">
    <location>
        <begin position="228"/>
        <end position="271"/>
    </location>
</feature>
<dbReference type="GO" id="GO:0005634">
    <property type="term" value="C:nucleus"/>
    <property type="evidence" value="ECO:0007669"/>
    <property type="project" value="UniProtKB-SubCell"/>
</dbReference>
<dbReference type="InterPro" id="IPR001289">
    <property type="entry name" value="NFYA"/>
</dbReference>
<gene>
    <name evidence="8" type="ORF">ASIM_LOCUS9763</name>
</gene>
<comment type="subunit">
    <text evidence="6">Heterotrimer.</text>
</comment>
<protein>
    <recommendedName>
        <fullName evidence="6">Nuclear transcription factor Y subunit</fullName>
    </recommendedName>
</protein>
<dbReference type="PROSITE" id="PS51152">
    <property type="entry name" value="NFYA_HAP2_2"/>
    <property type="match status" value="1"/>
</dbReference>
<feature type="compositionally biased region" description="Low complexity" evidence="7">
    <location>
        <begin position="304"/>
        <end position="320"/>
    </location>
</feature>
<sequence>MNCNFLRNEERHSNAQTQPHHNPQQQQYVLAAQNNQSTPTSQHYQSCPVQFVSVANDNGADLTQTDLSKSYILLPGSQQPIQLNGAAIQMVQNGQTSGQGGGIQVINLNDAAFIPLQQTTSNMELSSEQRNPSAQSTFPQFIYSIDCDCELKHPTSSNAQPFMLQVSSQTPSLAPRPDEEPLYVNAKQYQRIMKRRAARAKMESEGRIPKERRKYLHESRHKHALTRVRGEGGKFDRGSRSHNNVNNSSTVANNNGNDSNNTNTDNNANLKCSPQRISEQIRTVFRPAYMDRTVETAQQATNVNNTNDHHNYNNNIGDDNSGLLNEKDNRLVNINSSENVDNTASNNNNAIIIDTSKEKNQFVATTAALL</sequence>
<dbReference type="PANTHER" id="PTHR12632">
    <property type="entry name" value="TRANSCRIPTION FACTOR NF-Y ALPHA-RELATED"/>
    <property type="match status" value="1"/>
</dbReference>
<keyword evidence="9" id="KW-1185">Reference proteome</keyword>
<feature type="region of interest" description="Disordered" evidence="7">
    <location>
        <begin position="1"/>
        <end position="23"/>
    </location>
</feature>